<dbReference type="SUPFAM" id="SSF53335">
    <property type="entry name" value="S-adenosyl-L-methionine-dependent methyltransferases"/>
    <property type="match status" value="1"/>
</dbReference>
<dbReference type="RefSeq" id="WP_250861012.1">
    <property type="nucleotide sequence ID" value="NZ_JAGSOJ010000004.1"/>
</dbReference>
<dbReference type="EMBL" id="JAGSOJ010000004">
    <property type="protein sequence ID" value="MCM1991878.1"/>
    <property type="molecule type" value="Genomic_DNA"/>
</dbReference>
<dbReference type="Proteomes" id="UP001056429">
    <property type="component" value="Unassembled WGS sequence"/>
</dbReference>
<dbReference type="Pfam" id="PF13489">
    <property type="entry name" value="Methyltransf_23"/>
    <property type="match status" value="1"/>
</dbReference>
<keyword evidence="1" id="KW-0808">Transferase</keyword>
<dbReference type="AlphaFoldDB" id="A0A9J6P6Y8"/>
<dbReference type="GO" id="GO:0032259">
    <property type="term" value="P:methylation"/>
    <property type="evidence" value="ECO:0007669"/>
    <property type="project" value="UniProtKB-KW"/>
</dbReference>
<keyword evidence="1" id="KW-0489">Methyltransferase</keyword>
<organism evidence="1 2">
    <name type="scientific">Oceanirhabdus seepicola</name>
    <dbReference type="NCBI Taxonomy" id="2828781"/>
    <lineage>
        <taxon>Bacteria</taxon>
        <taxon>Bacillati</taxon>
        <taxon>Bacillota</taxon>
        <taxon>Clostridia</taxon>
        <taxon>Eubacteriales</taxon>
        <taxon>Clostridiaceae</taxon>
        <taxon>Oceanirhabdus</taxon>
    </lineage>
</organism>
<reference evidence="1" key="2">
    <citation type="submission" date="2021-04" db="EMBL/GenBank/DDBJ databases">
        <authorList>
            <person name="Dong X."/>
        </authorList>
    </citation>
    <scope>NUCLEOTIDE SEQUENCE</scope>
    <source>
        <strain evidence="1">ZWT</strain>
    </source>
</reference>
<accession>A0A9J6P6Y8</accession>
<gene>
    <name evidence="1" type="ORF">KDK92_19230</name>
</gene>
<evidence type="ECO:0000313" key="1">
    <source>
        <dbReference type="EMBL" id="MCM1991878.1"/>
    </source>
</evidence>
<dbReference type="PANTHER" id="PTHR43667">
    <property type="entry name" value="CYCLOPROPANE-FATTY-ACYL-PHOSPHOLIPID SYNTHASE"/>
    <property type="match status" value="1"/>
</dbReference>
<dbReference type="GO" id="GO:0008168">
    <property type="term" value="F:methyltransferase activity"/>
    <property type="evidence" value="ECO:0007669"/>
    <property type="project" value="UniProtKB-KW"/>
</dbReference>
<evidence type="ECO:0000313" key="2">
    <source>
        <dbReference type="Proteomes" id="UP001056429"/>
    </source>
</evidence>
<dbReference type="InterPro" id="IPR029063">
    <property type="entry name" value="SAM-dependent_MTases_sf"/>
</dbReference>
<name>A0A9J6P6Y8_9CLOT</name>
<dbReference type="PANTHER" id="PTHR43667:SF2">
    <property type="entry name" value="FATTY ACID C-METHYL TRANSFERASE"/>
    <property type="match status" value="1"/>
</dbReference>
<keyword evidence="2" id="KW-1185">Reference proteome</keyword>
<sequence length="271" mass="31378">MSDIVKQHYNENAQMEWERLNNPYSRVEFLSHLHLIDKYFPKKGKLCDIGCGPGRYSIEMLKKGYDVTLFELSNEELKLAEKNINEEGLKAEEYICDSAININRLEDRKYNGILMMGPMYHVHGREDRINTLKTMGDKLAEDGVALVAYINSYGVLKAGITECFEEFEKMDLLNNCFTECEYSKDESFTEVYFTTPEHALKEIEEAGLEIISYAGAEGYISGTHYALKKVYEENRKAYDNLVQRAVETCEIPQFRDATEHLSIIVRKKKRK</sequence>
<dbReference type="InterPro" id="IPR050723">
    <property type="entry name" value="CFA/CMAS"/>
</dbReference>
<proteinExistence type="predicted"/>
<protein>
    <submittedName>
        <fullName evidence="1">Class I SAM-dependent methyltransferase</fullName>
    </submittedName>
</protein>
<dbReference type="CDD" id="cd02440">
    <property type="entry name" value="AdoMet_MTases"/>
    <property type="match status" value="1"/>
</dbReference>
<dbReference type="Gene3D" id="3.40.50.150">
    <property type="entry name" value="Vaccinia Virus protein VP39"/>
    <property type="match status" value="1"/>
</dbReference>
<comment type="caution">
    <text evidence="1">The sequence shown here is derived from an EMBL/GenBank/DDBJ whole genome shotgun (WGS) entry which is preliminary data.</text>
</comment>
<reference evidence="1" key="1">
    <citation type="journal article" date="2021" name="mSystems">
        <title>Bacteria and Archaea Synergistically Convert Glycine Betaine to Biogenic Methane in the Formosa Cold Seep of the South China Sea.</title>
        <authorList>
            <person name="Li L."/>
            <person name="Zhang W."/>
            <person name="Zhang S."/>
            <person name="Song L."/>
            <person name="Sun Q."/>
            <person name="Zhang H."/>
            <person name="Xiang H."/>
            <person name="Dong X."/>
        </authorList>
    </citation>
    <scope>NUCLEOTIDE SEQUENCE</scope>
    <source>
        <strain evidence="1">ZWT</strain>
    </source>
</reference>